<dbReference type="NCBIfam" id="TIGR00613">
    <property type="entry name" value="reco"/>
    <property type="match status" value="1"/>
</dbReference>
<dbReference type="SUPFAM" id="SSF50249">
    <property type="entry name" value="Nucleic acid-binding proteins"/>
    <property type="match status" value="1"/>
</dbReference>
<evidence type="ECO:0000256" key="3">
    <source>
        <dbReference type="ARBA" id="ARBA00021310"/>
    </source>
</evidence>
<dbReference type="PANTHER" id="PTHR33991:SF1">
    <property type="entry name" value="DNA REPAIR PROTEIN RECO"/>
    <property type="match status" value="1"/>
</dbReference>
<keyword evidence="4 8" id="KW-0227">DNA damage</keyword>
<proteinExistence type="inferred from homology"/>
<evidence type="ECO:0000256" key="7">
    <source>
        <dbReference type="ARBA" id="ARBA00033409"/>
    </source>
</evidence>
<dbReference type="Pfam" id="PF11967">
    <property type="entry name" value="RecO_N"/>
    <property type="match status" value="1"/>
</dbReference>
<dbReference type="InterPro" id="IPR003717">
    <property type="entry name" value="RecO"/>
</dbReference>
<evidence type="ECO:0000256" key="8">
    <source>
        <dbReference type="HAMAP-Rule" id="MF_00201"/>
    </source>
</evidence>
<keyword evidence="5 8" id="KW-0233">DNA recombination</keyword>
<dbReference type="GO" id="GO:0043590">
    <property type="term" value="C:bacterial nucleoid"/>
    <property type="evidence" value="ECO:0007669"/>
    <property type="project" value="TreeGrafter"/>
</dbReference>
<dbReference type="eggNOG" id="COG1381">
    <property type="taxonomic scope" value="Bacteria"/>
</dbReference>
<dbReference type="InterPro" id="IPR022572">
    <property type="entry name" value="DNA_rep/recomb_RecO_N"/>
</dbReference>
<dbReference type="AlphaFoldDB" id="A0A075JIE9"/>
<reference evidence="9 10" key="1">
    <citation type="submission" date="2014-07" db="EMBL/GenBank/DDBJ databases">
        <title>Genome Sequencing of Dermacoccus nishinomiyaensis.</title>
        <authorList>
            <person name="Hong K.W."/>
            <person name="Chan K.G."/>
        </authorList>
    </citation>
    <scope>NUCLEOTIDE SEQUENCE [LARGE SCALE GENOMIC DNA]</scope>
    <source>
        <strain evidence="9 10">M25</strain>
    </source>
</reference>
<dbReference type="EMBL" id="CP008889">
    <property type="protein sequence ID" value="AIF41077.1"/>
    <property type="molecule type" value="Genomic_DNA"/>
</dbReference>
<evidence type="ECO:0000256" key="4">
    <source>
        <dbReference type="ARBA" id="ARBA00022763"/>
    </source>
</evidence>
<evidence type="ECO:0000256" key="2">
    <source>
        <dbReference type="ARBA" id="ARBA00007452"/>
    </source>
</evidence>
<dbReference type="Pfam" id="PF02565">
    <property type="entry name" value="RecO_C"/>
    <property type="match status" value="1"/>
</dbReference>
<dbReference type="GO" id="GO:0006302">
    <property type="term" value="P:double-strand break repair"/>
    <property type="evidence" value="ECO:0007669"/>
    <property type="project" value="TreeGrafter"/>
</dbReference>
<organism evidence="9 10">
    <name type="scientific">Dermacoccus nishinomiyaensis</name>
    <dbReference type="NCBI Taxonomy" id="1274"/>
    <lineage>
        <taxon>Bacteria</taxon>
        <taxon>Bacillati</taxon>
        <taxon>Actinomycetota</taxon>
        <taxon>Actinomycetes</taxon>
        <taxon>Micrococcales</taxon>
        <taxon>Dermacoccaceae</taxon>
        <taxon>Dermacoccus</taxon>
    </lineage>
</organism>
<dbReference type="InterPro" id="IPR042242">
    <property type="entry name" value="RecO_C"/>
</dbReference>
<evidence type="ECO:0000313" key="9">
    <source>
        <dbReference type="EMBL" id="AIF41077.1"/>
    </source>
</evidence>
<dbReference type="KEGG" id="dni:HX89_09110"/>
<dbReference type="InterPro" id="IPR037278">
    <property type="entry name" value="ARFGAP/RecO"/>
</dbReference>
<sequence>MPPLYRDAAIVLRTHKLGEADRIITMLTRNHGKKRAVAKGVRKTKSKFGARLEPGMVVDIQLHEGRNLDVVTQVDLLASYGDAIAQDYPSYTACAAMLETADRLCEDSDRVVAHFNLLAGALAALAQRQIPAHLVLDAYLVRSVATAGWTPSFIDCAGCGDPGPQRAFNLAVGGAVCPQCRPPGSTAPMPETFVLMDALLRGHWNAVAATSDDARRQSSNLIAAYVQWHLEHGVRSLRHVDRGDYTVVARSTPPATPAEPATHDAHPAS</sequence>
<evidence type="ECO:0000256" key="6">
    <source>
        <dbReference type="ARBA" id="ARBA00023204"/>
    </source>
</evidence>
<dbReference type="HOGENOM" id="CLU_066632_1_1_11"/>
<name>A0A075JIE9_9MICO</name>
<dbReference type="GO" id="GO:0006310">
    <property type="term" value="P:DNA recombination"/>
    <property type="evidence" value="ECO:0007669"/>
    <property type="project" value="UniProtKB-UniRule"/>
</dbReference>
<keyword evidence="6 8" id="KW-0234">DNA repair</keyword>
<evidence type="ECO:0000313" key="10">
    <source>
        <dbReference type="Proteomes" id="UP000027986"/>
    </source>
</evidence>
<dbReference type="STRING" id="1274.HX89_09110"/>
<accession>A0A075JIE9</accession>
<gene>
    <name evidence="8" type="primary">recO</name>
    <name evidence="9" type="ORF">HX89_09110</name>
</gene>
<evidence type="ECO:0000256" key="1">
    <source>
        <dbReference type="ARBA" id="ARBA00003065"/>
    </source>
</evidence>
<comment type="function">
    <text evidence="1 8">Involved in DNA repair and RecF pathway recombination.</text>
</comment>
<dbReference type="Proteomes" id="UP000027986">
    <property type="component" value="Chromosome"/>
</dbReference>
<dbReference type="GeneID" id="41841297"/>
<keyword evidence="10" id="KW-1185">Reference proteome</keyword>
<comment type="similarity">
    <text evidence="2 8">Belongs to the RecO family.</text>
</comment>
<dbReference type="HAMAP" id="MF_00201">
    <property type="entry name" value="RecO"/>
    <property type="match status" value="1"/>
</dbReference>
<dbReference type="Gene3D" id="1.20.1440.120">
    <property type="entry name" value="Recombination protein O, C-terminal domain"/>
    <property type="match status" value="1"/>
</dbReference>
<dbReference type="InterPro" id="IPR012340">
    <property type="entry name" value="NA-bd_OB-fold"/>
</dbReference>
<dbReference type="OrthoDB" id="9812244at2"/>
<evidence type="ECO:0000256" key="5">
    <source>
        <dbReference type="ARBA" id="ARBA00023172"/>
    </source>
</evidence>
<dbReference type="PANTHER" id="PTHR33991">
    <property type="entry name" value="DNA REPAIR PROTEIN RECO"/>
    <property type="match status" value="1"/>
</dbReference>
<dbReference type="SUPFAM" id="SSF57863">
    <property type="entry name" value="ArfGap/RecO-like zinc finger"/>
    <property type="match status" value="1"/>
</dbReference>
<dbReference type="RefSeq" id="WP_038568662.1">
    <property type="nucleotide sequence ID" value="NZ_CP008889.1"/>
</dbReference>
<protein>
    <recommendedName>
        <fullName evidence="3 8">DNA repair protein RecO</fullName>
    </recommendedName>
    <alternativeName>
        <fullName evidence="7 8">Recombination protein O</fullName>
    </alternativeName>
</protein>
<dbReference type="Gene3D" id="2.40.50.140">
    <property type="entry name" value="Nucleic acid-binding proteins"/>
    <property type="match status" value="1"/>
</dbReference>